<evidence type="ECO:0000313" key="5">
    <source>
        <dbReference type="Proteomes" id="UP000237966"/>
    </source>
</evidence>
<organism evidence="2 4">
    <name type="scientific">Rathayibacter toxicus</name>
    <dbReference type="NCBI Taxonomy" id="145458"/>
    <lineage>
        <taxon>Bacteria</taxon>
        <taxon>Bacillati</taxon>
        <taxon>Actinomycetota</taxon>
        <taxon>Actinomycetes</taxon>
        <taxon>Micrococcales</taxon>
        <taxon>Microbacteriaceae</taxon>
        <taxon>Rathayibacter</taxon>
    </lineage>
</organism>
<name>A0A0U1PS15_9MICO</name>
<gene>
    <name evidence="3" type="ORF">C5C51_09845</name>
    <name evidence="2" type="ORF">VT73_07185</name>
</gene>
<keyword evidence="4" id="KW-1185">Reference proteome</keyword>
<reference evidence="3 5" key="2">
    <citation type="submission" date="2018-02" db="EMBL/GenBank/DDBJ databases">
        <title>Bacteriophage NCPPB3778 and a type I-E CRISPR drive the evolution of the US Biological Select Agent, Rathayibacter toxicus.</title>
        <authorList>
            <person name="Davis E.W.II."/>
            <person name="Tabima J.F."/>
            <person name="Weisberg A.J."/>
            <person name="Lopes L.D."/>
            <person name="Wiseman M.S."/>
            <person name="Wiseman M.S."/>
            <person name="Pupko T."/>
            <person name="Belcher M.S."/>
            <person name="Sechler A.J."/>
            <person name="Tancos M.A."/>
            <person name="Schroeder B.K."/>
            <person name="Murray T.D."/>
            <person name="Luster D.G."/>
            <person name="Schneider W.L."/>
            <person name="Rogers E."/>
            <person name="Andreote F.D."/>
            <person name="Grunwald N.J."/>
            <person name="Putnam M.L."/>
            <person name="Chang J.H."/>
        </authorList>
    </citation>
    <scope>NUCLEOTIDE SEQUENCE [LARGE SCALE GENOMIC DNA]</scope>
    <source>
        <strain evidence="3 5">FH99</strain>
    </source>
</reference>
<accession>A0A0U1PS15</accession>
<reference evidence="2 4" key="1">
    <citation type="submission" date="2015-04" db="EMBL/GenBank/DDBJ databases">
        <title>Draft genome sequence of Rathayibacter toxicus strain FH-142 (AKA 70134 or CS 32), a Western Australian isolate.</title>
        <authorList>
            <consortium name="Consortium for Microbial Forensics and Genomics (microFORGE)"/>
            <person name="Knight B.M."/>
            <person name="Roberts D.P."/>
            <person name="Lin D."/>
            <person name="Hari K."/>
            <person name="Fletcher J."/>
            <person name="Melcher U."/>
            <person name="Blagden T."/>
            <person name="Luster D.G."/>
            <person name="Sechler A.J."/>
            <person name="Schneider W.L."/>
            <person name="Winegar R.A."/>
        </authorList>
    </citation>
    <scope>NUCLEOTIDE SEQUENCE [LARGE SCALE GENOMIC DNA]</scope>
    <source>
        <strain evidence="2 4">FH142</strain>
    </source>
</reference>
<dbReference type="Proteomes" id="UP000237966">
    <property type="component" value="Unassembled WGS sequence"/>
</dbReference>
<keyword evidence="1" id="KW-1133">Transmembrane helix</keyword>
<sequence length="69" mass="7739">MATEVGVETSPSYDFHGDLFAGRAVDFHESVIVIKVLVSAFLLVYFFPGALPHILPDRRSQLPTTYRKD</sequence>
<protein>
    <submittedName>
        <fullName evidence="2">Uncharacterized protein</fullName>
    </submittedName>
</protein>
<keyword evidence="1" id="KW-0812">Transmembrane</keyword>
<dbReference type="PATRIC" id="fig|145458.8.peg.1650"/>
<feature type="transmembrane region" description="Helical" evidence="1">
    <location>
        <begin position="32"/>
        <end position="51"/>
    </location>
</feature>
<evidence type="ECO:0000313" key="3">
    <source>
        <dbReference type="EMBL" id="PPI13982.1"/>
    </source>
</evidence>
<dbReference type="AlphaFoldDB" id="A0A0U1PS15"/>
<proteinExistence type="predicted"/>
<keyword evidence="1" id="KW-0472">Membrane</keyword>
<evidence type="ECO:0000313" key="4">
    <source>
        <dbReference type="Proteomes" id="UP000052979"/>
    </source>
</evidence>
<dbReference type="Proteomes" id="UP000052979">
    <property type="component" value="Unassembled WGS sequence"/>
</dbReference>
<evidence type="ECO:0000313" key="2">
    <source>
        <dbReference type="EMBL" id="KKM44913.1"/>
    </source>
</evidence>
<dbReference type="EMBL" id="LBFI01000049">
    <property type="protein sequence ID" value="KKM44913.1"/>
    <property type="molecule type" value="Genomic_DNA"/>
</dbReference>
<dbReference type="EMBL" id="PSWU01000013">
    <property type="protein sequence ID" value="PPI13982.1"/>
    <property type="molecule type" value="Genomic_DNA"/>
</dbReference>
<comment type="caution">
    <text evidence="2">The sequence shown here is derived from an EMBL/GenBank/DDBJ whole genome shotgun (WGS) entry which is preliminary data.</text>
</comment>
<evidence type="ECO:0000256" key="1">
    <source>
        <dbReference type="SAM" id="Phobius"/>
    </source>
</evidence>